<dbReference type="RefSeq" id="WP_133098763.1">
    <property type="nucleotide sequence ID" value="NZ_CP186878.1"/>
</dbReference>
<dbReference type="AlphaFoldDB" id="A0AAX2S130"/>
<organism evidence="1 2">
    <name type="scientific">Histophilus somni</name>
    <name type="common">Haemophilus somnus</name>
    <dbReference type="NCBI Taxonomy" id="731"/>
    <lineage>
        <taxon>Bacteria</taxon>
        <taxon>Pseudomonadati</taxon>
        <taxon>Pseudomonadota</taxon>
        <taxon>Gammaproteobacteria</taxon>
        <taxon>Pasteurellales</taxon>
        <taxon>Pasteurellaceae</taxon>
        <taxon>Histophilus</taxon>
    </lineage>
</organism>
<evidence type="ECO:0000313" key="2">
    <source>
        <dbReference type="Proteomes" id="UP000297565"/>
    </source>
</evidence>
<accession>A0AAX2S130</accession>
<protein>
    <submittedName>
        <fullName evidence="1">Uncharacterized protein</fullName>
    </submittedName>
</protein>
<evidence type="ECO:0000313" key="1">
    <source>
        <dbReference type="EMBL" id="TEW26468.1"/>
    </source>
</evidence>
<sequence>MSKLIYESLDKINFKDGMVILNSSEVENNIKHKVILSLGMYTDEPSKTKEILFSFLSSGDVELEKVSLLSIAHIARVFRNINQGELIEKIKIMKHKDVLKGTIEDVLDDVSIFEKGGA</sequence>
<dbReference type="Proteomes" id="UP000297565">
    <property type="component" value="Unassembled WGS sequence"/>
</dbReference>
<name>A0AAX2S130_HISSO</name>
<proteinExistence type="predicted"/>
<comment type="caution">
    <text evidence="1">The sequence shown here is derived from an EMBL/GenBank/DDBJ whole genome shotgun (WGS) entry which is preliminary data.</text>
</comment>
<gene>
    <name evidence="1" type="ORF">E2R48_10325</name>
</gene>
<reference evidence="1 2" key="1">
    <citation type="submission" date="2019-03" db="EMBL/GenBank/DDBJ databases">
        <title>Horizontal Gene Transfer Machinery in Histophilus somni.</title>
        <authorList>
            <person name="Mostafa Nazari M."/>
            <person name="Liljebjelke K."/>
        </authorList>
    </citation>
    <scope>NUCLEOTIDE SEQUENCE [LARGE SCALE GENOMIC DNA]</scope>
    <source>
        <strain evidence="1 2">UOC-EPH-KLM-04</strain>
    </source>
</reference>
<dbReference type="EMBL" id="SNRV01000054">
    <property type="protein sequence ID" value="TEW26468.1"/>
    <property type="molecule type" value="Genomic_DNA"/>
</dbReference>